<evidence type="ECO:0000313" key="1">
    <source>
        <dbReference type="EMBL" id="CAA9453729.1"/>
    </source>
</evidence>
<evidence type="ECO:0008006" key="2">
    <source>
        <dbReference type="Google" id="ProtNLM"/>
    </source>
</evidence>
<dbReference type="AlphaFoldDB" id="A0A6J4QSG6"/>
<sequence>MAAADRESITLEEAQRLIQAAQEKAREIGQPMNIAVVDNGRQLKAFARMEDAWLGSIDIAIDKAFTSASFLLSTQDLGEMAQPGQPLFGINTTNGGRIVIFGGGILLMRGDDVAGAIGVSGGTPDQDHEVAEAGVAAF</sequence>
<dbReference type="EMBL" id="CADCVG010000052">
    <property type="protein sequence ID" value="CAA9453729.1"/>
    <property type="molecule type" value="Genomic_DNA"/>
</dbReference>
<dbReference type="PANTHER" id="PTHR34309:SF1">
    <property type="entry name" value="PROTEIN GLCG"/>
    <property type="match status" value="1"/>
</dbReference>
<proteinExistence type="predicted"/>
<organism evidence="1">
    <name type="scientific">uncultured Rubrobacteraceae bacterium</name>
    <dbReference type="NCBI Taxonomy" id="349277"/>
    <lineage>
        <taxon>Bacteria</taxon>
        <taxon>Bacillati</taxon>
        <taxon>Actinomycetota</taxon>
        <taxon>Rubrobacteria</taxon>
        <taxon>Rubrobacterales</taxon>
        <taxon>Rubrobacteraceae</taxon>
        <taxon>environmental samples</taxon>
    </lineage>
</organism>
<dbReference type="Gene3D" id="3.30.450.150">
    <property type="entry name" value="Haem-degrading domain"/>
    <property type="match status" value="1"/>
</dbReference>
<dbReference type="InterPro" id="IPR052517">
    <property type="entry name" value="GlcG_carb_metab_protein"/>
</dbReference>
<reference evidence="1" key="1">
    <citation type="submission" date="2020-02" db="EMBL/GenBank/DDBJ databases">
        <authorList>
            <person name="Meier V. D."/>
        </authorList>
    </citation>
    <scope>NUCLEOTIDE SEQUENCE</scope>
    <source>
        <strain evidence="1">AVDCRST_MAG14</strain>
    </source>
</reference>
<dbReference type="PANTHER" id="PTHR34309">
    <property type="entry name" value="SLR1406 PROTEIN"/>
    <property type="match status" value="1"/>
</dbReference>
<dbReference type="SUPFAM" id="SSF143744">
    <property type="entry name" value="GlcG-like"/>
    <property type="match status" value="1"/>
</dbReference>
<dbReference type="InterPro" id="IPR038084">
    <property type="entry name" value="PduO/GlcC-like_sf"/>
</dbReference>
<gene>
    <name evidence="1" type="ORF">AVDCRST_MAG14-1274</name>
</gene>
<accession>A0A6J4QSG6</accession>
<protein>
    <recommendedName>
        <fullName evidence="2">Heme-binding protein</fullName>
    </recommendedName>
</protein>
<name>A0A6J4QSG6_9ACTN</name>
<dbReference type="Pfam" id="PF03928">
    <property type="entry name" value="HbpS-like"/>
    <property type="match status" value="1"/>
</dbReference>
<dbReference type="InterPro" id="IPR005624">
    <property type="entry name" value="PduO/GlcC-like"/>
</dbReference>